<dbReference type="Proteomes" id="UP001165083">
    <property type="component" value="Unassembled WGS sequence"/>
</dbReference>
<dbReference type="AlphaFoldDB" id="A0A9W6WVV7"/>
<dbReference type="OrthoDB" id="202749at2759"/>
<dbReference type="InterPro" id="IPR027417">
    <property type="entry name" value="P-loop_NTPase"/>
</dbReference>
<dbReference type="InterPro" id="IPR031950">
    <property type="entry name" value="EFTUD2_N"/>
</dbReference>
<dbReference type="PRINTS" id="PR00315">
    <property type="entry name" value="ELONGATNFCT"/>
</dbReference>
<feature type="compositionally biased region" description="Acidic residues" evidence="1">
    <location>
        <begin position="22"/>
        <end position="34"/>
    </location>
</feature>
<sequence>MEESLYDEFGNYIGPDLRSSEDESSSDSESEAEAASDHESEAEAASDHESERSDGDSAAQRQQVDDAGRQVDALALQDAHMEDENAIVLHEDKQYYPEASEVYGDAETLVMEEDAQTIETPIIEPVKTKSFSVLEQKVPRTTYSTQFLTSLMDHPQLIRHVAVIGDLHHGKTLFTDLLVQQTHVDKWDPAVEKRYTDTRKDEQERKVSIKSAPVSLVLPTARGKHYLLNVLDCPGHVNFSDETTAALQVADGAVLVVDAIEGVMMNVRMRFVMGDL</sequence>
<reference evidence="3" key="1">
    <citation type="submission" date="2023-04" db="EMBL/GenBank/DDBJ databases">
        <title>Phytophthora lilii NBRC 32176.</title>
        <authorList>
            <person name="Ichikawa N."/>
            <person name="Sato H."/>
            <person name="Tonouchi N."/>
        </authorList>
    </citation>
    <scope>NUCLEOTIDE SEQUENCE</scope>
    <source>
        <strain evidence="3">NBRC 32176</strain>
    </source>
</reference>
<dbReference type="GO" id="GO:0003924">
    <property type="term" value="F:GTPase activity"/>
    <property type="evidence" value="ECO:0007669"/>
    <property type="project" value="InterPro"/>
</dbReference>
<dbReference type="GO" id="GO:0030623">
    <property type="term" value="F:U5 snRNA binding"/>
    <property type="evidence" value="ECO:0007669"/>
    <property type="project" value="TreeGrafter"/>
</dbReference>
<protein>
    <submittedName>
        <fullName evidence="3">Unnamed protein product</fullName>
    </submittedName>
</protein>
<dbReference type="PANTHER" id="PTHR42908:SF6">
    <property type="entry name" value="116 KDA U5 SMALL NUCLEAR RIBONUCLEOPROTEIN COMPONENT"/>
    <property type="match status" value="1"/>
</dbReference>
<evidence type="ECO:0000313" key="3">
    <source>
        <dbReference type="EMBL" id="GMF18297.1"/>
    </source>
</evidence>
<feature type="domain" description="Tr-type G" evidence="2">
    <location>
        <begin position="156"/>
        <end position="276"/>
    </location>
</feature>
<evidence type="ECO:0000256" key="1">
    <source>
        <dbReference type="SAM" id="MobiDB-lite"/>
    </source>
</evidence>
<name>A0A9W6WVV7_9STRA</name>
<evidence type="ECO:0000313" key="4">
    <source>
        <dbReference type="Proteomes" id="UP001165083"/>
    </source>
</evidence>
<evidence type="ECO:0000259" key="2">
    <source>
        <dbReference type="PROSITE" id="PS51722"/>
    </source>
</evidence>
<dbReference type="Pfam" id="PF16004">
    <property type="entry name" value="EFTUD2"/>
    <property type="match status" value="1"/>
</dbReference>
<dbReference type="GO" id="GO:0000398">
    <property type="term" value="P:mRNA splicing, via spliceosome"/>
    <property type="evidence" value="ECO:0007669"/>
    <property type="project" value="TreeGrafter"/>
</dbReference>
<proteinExistence type="predicted"/>
<accession>A0A9W6WVV7</accession>
<dbReference type="GO" id="GO:0005525">
    <property type="term" value="F:GTP binding"/>
    <property type="evidence" value="ECO:0007669"/>
    <property type="project" value="InterPro"/>
</dbReference>
<organism evidence="3 4">
    <name type="scientific">Phytophthora lilii</name>
    <dbReference type="NCBI Taxonomy" id="2077276"/>
    <lineage>
        <taxon>Eukaryota</taxon>
        <taxon>Sar</taxon>
        <taxon>Stramenopiles</taxon>
        <taxon>Oomycota</taxon>
        <taxon>Peronosporomycetes</taxon>
        <taxon>Peronosporales</taxon>
        <taxon>Peronosporaceae</taxon>
        <taxon>Phytophthora</taxon>
    </lineage>
</organism>
<dbReference type="GO" id="GO:0071007">
    <property type="term" value="C:U2-type catalytic step 2 spliceosome"/>
    <property type="evidence" value="ECO:0007669"/>
    <property type="project" value="TreeGrafter"/>
</dbReference>
<dbReference type="GO" id="GO:0005829">
    <property type="term" value="C:cytosol"/>
    <property type="evidence" value="ECO:0007669"/>
    <property type="project" value="TreeGrafter"/>
</dbReference>
<feature type="region of interest" description="Disordered" evidence="1">
    <location>
        <begin position="1"/>
        <end position="66"/>
    </location>
</feature>
<feature type="compositionally biased region" description="Basic and acidic residues" evidence="1">
    <location>
        <begin position="35"/>
        <end position="55"/>
    </location>
</feature>
<dbReference type="PROSITE" id="PS51722">
    <property type="entry name" value="G_TR_2"/>
    <property type="match status" value="1"/>
</dbReference>
<dbReference type="GO" id="GO:0046540">
    <property type="term" value="C:U4/U6 x U5 tri-snRNP complex"/>
    <property type="evidence" value="ECO:0007669"/>
    <property type="project" value="TreeGrafter"/>
</dbReference>
<dbReference type="PANTHER" id="PTHR42908">
    <property type="entry name" value="TRANSLATION ELONGATION FACTOR-RELATED"/>
    <property type="match status" value="1"/>
</dbReference>
<dbReference type="Pfam" id="PF00009">
    <property type="entry name" value="GTP_EFTU"/>
    <property type="match status" value="1"/>
</dbReference>
<dbReference type="Gene3D" id="3.40.50.300">
    <property type="entry name" value="P-loop containing nucleotide triphosphate hydrolases"/>
    <property type="match status" value="1"/>
</dbReference>
<keyword evidence="4" id="KW-1185">Reference proteome</keyword>
<dbReference type="EMBL" id="BSXW01000312">
    <property type="protein sequence ID" value="GMF18297.1"/>
    <property type="molecule type" value="Genomic_DNA"/>
</dbReference>
<dbReference type="InterPro" id="IPR000795">
    <property type="entry name" value="T_Tr_GTP-bd_dom"/>
</dbReference>
<comment type="caution">
    <text evidence="3">The sequence shown here is derived from an EMBL/GenBank/DDBJ whole genome shotgun (WGS) entry which is preliminary data.</text>
</comment>
<dbReference type="SUPFAM" id="SSF52540">
    <property type="entry name" value="P-loop containing nucleoside triphosphate hydrolases"/>
    <property type="match status" value="1"/>
</dbReference>
<gene>
    <name evidence="3" type="ORF">Plil01_000682900</name>
</gene>